<feature type="transmembrane region" description="Helical" evidence="1">
    <location>
        <begin position="31"/>
        <end position="54"/>
    </location>
</feature>
<feature type="transmembrane region" description="Helical" evidence="1">
    <location>
        <begin position="252"/>
        <end position="272"/>
    </location>
</feature>
<accession>A0ABU5ALG4</accession>
<dbReference type="RefSeq" id="WP_320320272.1">
    <property type="nucleotide sequence ID" value="NZ_JAVIIP010000005.1"/>
</dbReference>
<dbReference type="EMBL" id="JAVIIP010000005">
    <property type="protein sequence ID" value="MDX8538099.1"/>
    <property type="molecule type" value="Genomic_DNA"/>
</dbReference>
<feature type="transmembrane region" description="Helical" evidence="1">
    <location>
        <begin position="347"/>
        <end position="366"/>
    </location>
</feature>
<keyword evidence="1" id="KW-0472">Membrane</keyword>
<feature type="transmembrane region" description="Helical" evidence="1">
    <location>
        <begin position="318"/>
        <end position="335"/>
    </location>
</feature>
<evidence type="ECO:0000313" key="2">
    <source>
        <dbReference type="EMBL" id="MDX8538099.1"/>
    </source>
</evidence>
<feature type="transmembrane region" description="Helical" evidence="1">
    <location>
        <begin position="372"/>
        <end position="392"/>
    </location>
</feature>
<evidence type="ECO:0008006" key="4">
    <source>
        <dbReference type="Google" id="ProtNLM"/>
    </source>
</evidence>
<proteinExistence type="predicted"/>
<keyword evidence="1" id="KW-1133">Transmembrane helix</keyword>
<reference evidence="2 3" key="1">
    <citation type="submission" date="2023-08" db="EMBL/GenBank/DDBJ databases">
        <title>Implementing the SeqCode for naming new Mesorhizobium species isolated from Vachellia karroo root nodules.</title>
        <authorList>
            <person name="Van Lill M."/>
        </authorList>
    </citation>
    <scope>NUCLEOTIDE SEQUENCE [LARGE SCALE GENOMIC DNA]</scope>
    <source>
        <strain evidence="2 3">VK4B</strain>
    </source>
</reference>
<protein>
    <recommendedName>
        <fullName evidence="4">DUF2029 domain-containing protein</fullName>
    </recommendedName>
</protein>
<sequence>MLTRPPTVPTNPLDRFTGAGLAWGEGTYARLAAPIGAAAFSLYILLTAATAWIMPDANWDMLPYLAVAEEGTYPDPQVLHDYAYSTVKAGVSAADYKTLTDDGGGYRSHMAENAADFHSLLGMYRIKFLYAEILSGLSHVVSPVEAMRLVSVVSVLLFGGITLIWLRSEGALALAPIVGAVLIMADFGDAARASTPDLMCSALFLGGLFAYVRKREAATAILLFLAFMARPDNIVFLAIFAMLLIIFRQRAWGALAGFAASFIAYFAISHWAQHPGWWPHLWFSTIEQHYNMDGFEPPFSLAAYLKAFAASLLRAINANSWVGVSVLALAGWYALGRAGFRLDRRAGILLAALVLGVLAKFTVFPIHDTRIYFPNLLPPFLLLACPLMALWASAGQRRVAPHVVGGDKPGDPQ</sequence>
<feature type="transmembrane region" description="Helical" evidence="1">
    <location>
        <begin position="146"/>
        <end position="165"/>
    </location>
</feature>
<feature type="transmembrane region" description="Helical" evidence="1">
    <location>
        <begin position="171"/>
        <end position="188"/>
    </location>
</feature>
<comment type="caution">
    <text evidence="2">The sequence shown here is derived from an EMBL/GenBank/DDBJ whole genome shotgun (WGS) entry which is preliminary data.</text>
</comment>
<name>A0ABU5ALG4_9HYPH</name>
<dbReference type="Proteomes" id="UP001276564">
    <property type="component" value="Unassembled WGS sequence"/>
</dbReference>
<evidence type="ECO:0000313" key="3">
    <source>
        <dbReference type="Proteomes" id="UP001276564"/>
    </source>
</evidence>
<keyword evidence="3" id="KW-1185">Reference proteome</keyword>
<keyword evidence="1" id="KW-0812">Transmembrane</keyword>
<organism evidence="2 3">
    <name type="scientific">Mesorhizobium abyssinicae</name>
    <dbReference type="NCBI Taxonomy" id="1209958"/>
    <lineage>
        <taxon>Bacteria</taxon>
        <taxon>Pseudomonadati</taxon>
        <taxon>Pseudomonadota</taxon>
        <taxon>Alphaproteobacteria</taxon>
        <taxon>Hyphomicrobiales</taxon>
        <taxon>Phyllobacteriaceae</taxon>
        <taxon>Mesorhizobium</taxon>
    </lineage>
</organism>
<gene>
    <name evidence="2" type="ORF">RFM23_10760</name>
</gene>
<evidence type="ECO:0000256" key="1">
    <source>
        <dbReference type="SAM" id="Phobius"/>
    </source>
</evidence>
<feature type="transmembrane region" description="Helical" evidence="1">
    <location>
        <begin position="218"/>
        <end position="245"/>
    </location>
</feature>